<dbReference type="PANTHER" id="PTHR12296:SF21">
    <property type="entry name" value="DENN DOMAIN-CONTAINING PROTEIN 3"/>
    <property type="match status" value="1"/>
</dbReference>
<proteinExistence type="predicted"/>
<keyword evidence="5" id="KW-1185">Reference proteome</keyword>
<sequence>MEVPRLFEYFAVYGLNEDLPITTFTLPSDREKAEVYTGIENAISSLRLRVINEDEVLMSNKTEFLNFYELACRDGKRLWLEIVYGRVNGHTRASWTGRSISRIELYYMQYEGEYIKIPVTHCLEPVPVLIGSKAAQHRYSHTENDHHYYSGNYDITLLLNAKQMDGLRLVMTCTYTDTTPGMPIVDIKMVAASIQQNAKGELKKVAVIPDNYQYINFPLGKSKDTFLCFKNLKDPLSTVLKAELIEKFPREDHPDNPLSQAINMFCFSEGIILTKEQEAPKVFSFILSSANESTGRVKKMYVTCLIFYEQINEKISNILHILQDATNKVYMPKAICLISNWPFIDQYREILKQIYRLHLSTYEVPIERVICNLIQEVPLPDQGVTTVQYSIGNKRLYFSRPPPKYLPYLPDTCLEYLFRCLPINDVVSVWSCVLVERKVLLISQHKALLTYTSIALTQLIFPFRWEQVLIPILPMPLKNYIETIFPYIIGVSPSMITKELEIPVDAVKVDLDTGRIESREPLPRLPDKLQRGLISRLMKCANIYSPKDPIRETADEAFDSVIRDLEECNFNPYQIKDAFIEFFAHLLKNYQRYFLMPNKTGDKVADSRQCFNTAEFLNYHKSNKPENFLFKVTETSLFASFIESRYFPTDNQYELNYFDDSSRFKRTKNDPFFVKPYYPQETLPALYANDIGFEPGMVFQYDSFPRLNESNFIEPRRVQQLAVNAAPKPTLLLKDDMLMRMTQIEWGKFLMTTIYRVWFMAFTACMPRYKQYSDQLMDLALCIMDTMKKNANKPDEEIYRKLIEACGHCGLRERVLSLFKRMKNQGIEPDACTHGVYVTAVAEGQELQKEAENVLSLSDLPPGSICLSLDMNNCMYVAEDNCPNCSNTLEQEDIMMGWERSYSNYTTKCPQPNCEAKFVARFLVILDKNIEASNTVSVEFLSPPIIRKELENLIYTHGERALLAKDLCDRHKILFWNMALNFDLLKLPSFFLNPGLDMESLPEIIAESLKQPKYPSKEKSPSKRPEKPNRDYASNSVDESISDSSSISGASSTSNASYTGFVDNKIFGFMNRRNKSRTSSIASDNQSTKSSIKNMSLKKLFQPYIENFRNENHEKVMKSPYKERMENEGYDEHINQEIPEMPQMRSMSRS</sequence>
<dbReference type="Gene3D" id="3.30.450.200">
    <property type="match status" value="1"/>
</dbReference>
<gene>
    <name evidence="4" type="ORF">BSTOLATCC_MIC36577</name>
</gene>
<dbReference type="EMBL" id="CAJZBQ010000036">
    <property type="protein sequence ID" value="CAG9324798.1"/>
    <property type="molecule type" value="Genomic_DNA"/>
</dbReference>
<dbReference type="PROSITE" id="PS50211">
    <property type="entry name" value="DENN"/>
    <property type="match status" value="1"/>
</dbReference>
<dbReference type="InterPro" id="IPR043153">
    <property type="entry name" value="DENN_C"/>
</dbReference>
<feature type="repeat" description="PPR" evidence="1">
    <location>
        <begin position="795"/>
        <end position="829"/>
    </location>
</feature>
<dbReference type="NCBIfam" id="TIGR00756">
    <property type="entry name" value="PPR"/>
    <property type="match status" value="1"/>
</dbReference>
<dbReference type="Gene3D" id="3.40.50.11500">
    <property type="match status" value="1"/>
</dbReference>
<evidence type="ECO:0000259" key="3">
    <source>
        <dbReference type="PROSITE" id="PS50211"/>
    </source>
</evidence>
<feature type="compositionally biased region" description="Low complexity" evidence="2">
    <location>
        <begin position="1034"/>
        <end position="1055"/>
    </location>
</feature>
<reference evidence="4" key="1">
    <citation type="submission" date="2021-09" db="EMBL/GenBank/DDBJ databases">
        <authorList>
            <consortium name="AG Swart"/>
            <person name="Singh M."/>
            <person name="Singh A."/>
            <person name="Seah K."/>
            <person name="Emmerich C."/>
        </authorList>
    </citation>
    <scope>NUCLEOTIDE SEQUENCE</scope>
    <source>
        <strain evidence="4">ATCC30299</strain>
    </source>
</reference>
<evidence type="ECO:0000313" key="4">
    <source>
        <dbReference type="EMBL" id="CAG9324798.1"/>
    </source>
</evidence>
<dbReference type="SMART" id="SM00801">
    <property type="entry name" value="dDENN"/>
    <property type="match status" value="1"/>
</dbReference>
<evidence type="ECO:0000313" key="5">
    <source>
        <dbReference type="Proteomes" id="UP001162131"/>
    </source>
</evidence>
<dbReference type="InterPro" id="IPR005113">
    <property type="entry name" value="uDENN_dom"/>
</dbReference>
<protein>
    <recommendedName>
        <fullName evidence="3">UDENN domain-containing protein</fullName>
    </recommendedName>
</protein>
<feature type="region of interest" description="Disordered" evidence="2">
    <location>
        <begin position="1011"/>
        <end position="1055"/>
    </location>
</feature>
<comment type="caution">
    <text evidence="4">The sequence shown here is derived from an EMBL/GenBank/DDBJ whole genome shotgun (WGS) entry which is preliminary data.</text>
</comment>
<name>A0AAU9JGI1_9CILI</name>
<feature type="region of interest" description="Disordered" evidence="2">
    <location>
        <begin position="1127"/>
        <end position="1150"/>
    </location>
</feature>
<dbReference type="InterPro" id="IPR001194">
    <property type="entry name" value="cDENN_dom"/>
</dbReference>
<evidence type="ECO:0000256" key="2">
    <source>
        <dbReference type="SAM" id="MobiDB-lite"/>
    </source>
</evidence>
<evidence type="ECO:0000256" key="1">
    <source>
        <dbReference type="PROSITE-ProRule" id="PRU00708"/>
    </source>
</evidence>
<dbReference type="AlphaFoldDB" id="A0AAU9JGI1"/>
<dbReference type="Gene3D" id="1.25.40.10">
    <property type="entry name" value="Tetratricopeptide repeat domain"/>
    <property type="match status" value="1"/>
</dbReference>
<dbReference type="Proteomes" id="UP001162131">
    <property type="component" value="Unassembled WGS sequence"/>
</dbReference>
<dbReference type="GO" id="GO:0031410">
    <property type="term" value="C:cytoplasmic vesicle"/>
    <property type="evidence" value="ECO:0007669"/>
    <property type="project" value="TreeGrafter"/>
</dbReference>
<feature type="compositionally biased region" description="Basic and acidic residues" evidence="2">
    <location>
        <begin position="1015"/>
        <end position="1030"/>
    </location>
</feature>
<dbReference type="InterPro" id="IPR051696">
    <property type="entry name" value="DENN_Domain_GEFs"/>
</dbReference>
<dbReference type="InterPro" id="IPR011990">
    <property type="entry name" value="TPR-like_helical_dom_sf"/>
</dbReference>
<dbReference type="PANTHER" id="PTHR12296">
    <property type="entry name" value="DENN DOMAIN-CONTAINING PROTEIN 4"/>
    <property type="match status" value="1"/>
</dbReference>
<dbReference type="InterPro" id="IPR005112">
    <property type="entry name" value="dDENN_dom"/>
</dbReference>
<dbReference type="SMART" id="SM00799">
    <property type="entry name" value="DENN"/>
    <property type="match status" value="1"/>
</dbReference>
<organism evidence="4 5">
    <name type="scientific">Blepharisma stoltei</name>
    <dbReference type="NCBI Taxonomy" id="1481888"/>
    <lineage>
        <taxon>Eukaryota</taxon>
        <taxon>Sar</taxon>
        <taxon>Alveolata</taxon>
        <taxon>Ciliophora</taxon>
        <taxon>Postciliodesmatophora</taxon>
        <taxon>Heterotrichea</taxon>
        <taxon>Heterotrichida</taxon>
        <taxon>Blepharismidae</taxon>
        <taxon>Blepharisma</taxon>
    </lineage>
</organism>
<dbReference type="PROSITE" id="PS51375">
    <property type="entry name" value="PPR"/>
    <property type="match status" value="1"/>
</dbReference>
<dbReference type="GO" id="GO:0032483">
    <property type="term" value="P:regulation of Rab protein signal transduction"/>
    <property type="evidence" value="ECO:0007669"/>
    <property type="project" value="TreeGrafter"/>
</dbReference>
<dbReference type="SMART" id="SM00800">
    <property type="entry name" value="uDENN"/>
    <property type="match status" value="1"/>
</dbReference>
<accession>A0AAU9JGI1</accession>
<dbReference type="Pfam" id="PF03456">
    <property type="entry name" value="uDENN"/>
    <property type="match status" value="1"/>
</dbReference>
<feature type="domain" description="UDENN" evidence="3">
    <location>
        <begin position="225"/>
        <end position="652"/>
    </location>
</feature>
<dbReference type="InterPro" id="IPR037516">
    <property type="entry name" value="Tripartite_DENN"/>
</dbReference>
<dbReference type="InterPro" id="IPR002885">
    <property type="entry name" value="PPR_rpt"/>
</dbReference>
<dbReference type="Pfam" id="PF02141">
    <property type="entry name" value="DENN"/>
    <property type="match status" value="1"/>
</dbReference>